<sequence length="74" mass="8399">MKIPHFLLAGLFVLLLVSGGFASNKPKSRRECYLQNGTCKLWCSYPLRRYGRCGFLRKCCISPQFPQGNRITAS</sequence>
<feature type="chain" id="PRO_5027761889" evidence="1">
    <location>
        <begin position="23"/>
        <end position="74"/>
    </location>
</feature>
<protein>
    <submittedName>
        <fullName evidence="3">Beta-defensin 7-like</fullName>
    </submittedName>
</protein>
<proteinExistence type="predicted"/>
<dbReference type="Proteomes" id="UP001652622">
    <property type="component" value="Unplaced"/>
</dbReference>
<evidence type="ECO:0000256" key="1">
    <source>
        <dbReference type="SAM" id="SignalP"/>
    </source>
</evidence>
<reference evidence="3" key="1">
    <citation type="submission" date="2025-08" db="UniProtKB">
        <authorList>
            <consortium name="RefSeq"/>
        </authorList>
    </citation>
    <scope>IDENTIFICATION</scope>
    <source>
        <tissue evidence="3">Blood</tissue>
    </source>
</reference>
<name>A0A6P9BZG9_PANGU</name>
<dbReference type="InParanoid" id="A0A6P9BZG9"/>
<evidence type="ECO:0000313" key="3">
    <source>
        <dbReference type="RefSeq" id="XP_034277253.1"/>
    </source>
</evidence>
<keyword evidence="2" id="KW-1185">Reference proteome</keyword>
<dbReference type="KEGG" id="pgut:117667767"/>
<feature type="signal peptide" evidence="1">
    <location>
        <begin position="1"/>
        <end position="22"/>
    </location>
</feature>
<dbReference type="OMA" id="KCCISAR"/>
<dbReference type="AlphaFoldDB" id="A0A6P9BZG9"/>
<keyword evidence="1" id="KW-0732">Signal</keyword>
<dbReference type="RefSeq" id="XP_034277253.1">
    <property type="nucleotide sequence ID" value="XM_034421362.2"/>
</dbReference>
<accession>A0A6P9BZG9</accession>
<dbReference type="GeneID" id="117667767"/>
<gene>
    <name evidence="3" type="primary">LOC117667767</name>
</gene>
<evidence type="ECO:0000313" key="2">
    <source>
        <dbReference type="Proteomes" id="UP001652622"/>
    </source>
</evidence>
<organism evidence="2 3">
    <name type="scientific">Pantherophis guttatus</name>
    <name type="common">Corn snake</name>
    <name type="synonym">Elaphe guttata</name>
    <dbReference type="NCBI Taxonomy" id="94885"/>
    <lineage>
        <taxon>Eukaryota</taxon>
        <taxon>Metazoa</taxon>
        <taxon>Chordata</taxon>
        <taxon>Craniata</taxon>
        <taxon>Vertebrata</taxon>
        <taxon>Euteleostomi</taxon>
        <taxon>Lepidosauria</taxon>
        <taxon>Squamata</taxon>
        <taxon>Bifurcata</taxon>
        <taxon>Unidentata</taxon>
        <taxon>Episquamata</taxon>
        <taxon>Toxicofera</taxon>
        <taxon>Serpentes</taxon>
        <taxon>Colubroidea</taxon>
        <taxon>Colubridae</taxon>
        <taxon>Colubrinae</taxon>
        <taxon>Pantherophis</taxon>
    </lineage>
</organism>